<feature type="domain" description="CinA C-terminal" evidence="1">
    <location>
        <begin position="12"/>
        <end position="157"/>
    </location>
</feature>
<dbReference type="Pfam" id="PF02464">
    <property type="entry name" value="CinA"/>
    <property type="match status" value="1"/>
</dbReference>
<dbReference type="InterPro" id="IPR008136">
    <property type="entry name" value="CinA_C"/>
</dbReference>
<dbReference type="EMBL" id="JADIMM010000071">
    <property type="protein sequence ID" value="MBO8457624.1"/>
    <property type="molecule type" value="Genomic_DNA"/>
</dbReference>
<dbReference type="InterPro" id="IPR036653">
    <property type="entry name" value="CinA-like_C"/>
</dbReference>
<dbReference type="Proteomes" id="UP000823638">
    <property type="component" value="Unassembled WGS sequence"/>
</dbReference>
<organism evidence="2 3">
    <name type="scientific">Candidatus Gallitreponema excrementavium</name>
    <dbReference type="NCBI Taxonomy" id="2840840"/>
    <lineage>
        <taxon>Bacteria</taxon>
        <taxon>Pseudomonadati</taxon>
        <taxon>Spirochaetota</taxon>
        <taxon>Spirochaetia</taxon>
        <taxon>Spirochaetales</taxon>
        <taxon>Candidatus Gallitreponema</taxon>
    </lineage>
</organism>
<gene>
    <name evidence="2" type="ORF">IAA81_05275</name>
</gene>
<dbReference type="SUPFAM" id="SSF142433">
    <property type="entry name" value="CinA-like"/>
    <property type="match status" value="1"/>
</dbReference>
<sequence>MAEVSDSVFLRLFSVLKKHDVSFSTAESLTGGMFGSEFTKIPGSSEFYWGGVISYAADAKIRLLGVSPDLIKRYTVVSEQVAKAMAEGVLAVSGTDAAVAVTGIAGPGGGTEENPVGTVFISAALSGGKSVTKKFLFTGDRDKIRKDTCINAAVMLCALLESP</sequence>
<dbReference type="NCBIfam" id="TIGR00199">
    <property type="entry name" value="PncC_domain"/>
    <property type="match status" value="1"/>
</dbReference>
<dbReference type="AlphaFoldDB" id="A0A9D9N270"/>
<evidence type="ECO:0000259" key="1">
    <source>
        <dbReference type="Pfam" id="PF02464"/>
    </source>
</evidence>
<reference evidence="2" key="2">
    <citation type="journal article" date="2021" name="PeerJ">
        <title>Extensive microbial diversity within the chicken gut microbiome revealed by metagenomics and culture.</title>
        <authorList>
            <person name="Gilroy R."/>
            <person name="Ravi A."/>
            <person name="Getino M."/>
            <person name="Pursley I."/>
            <person name="Horton D.L."/>
            <person name="Alikhan N.F."/>
            <person name="Baker D."/>
            <person name="Gharbi K."/>
            <person name="Hall N."/>
            <person name="Watson M."/>
            <person name="Adriaenssens E.M."/>
            <person name="Foster-Nyarko E."/>
            <person name="Jarju S."/>
            <person name="Secka A."/>
            <person name="Antonio M."/>
            <person name="Oren A."/>
            <person name="Chaudhuri R.R."/>
            <person name="La Ragione R."/>
            <person name="Hildebrand F."/>
            <person name="Pallen M.J."/>
        </authorList>
    </citation>
    <scope>NUCLEOTIDE SEQUENCE</scope>
    <source>
        <strain evidence="2">10532</strain>
    </source>
</reference>
<evidence type="ECO:0000313" key="3">
    <source>
        <dbReference type="Proteomes" id="UP000823638"/>
    </source>
</evidence>
<accession>A0A9D9N270</accession>
<reference evidence="2" key="1">
    <citation type="submission" date="2020-10" db="EMBL/GenBank/DDBJ databases">
        <authorList>
            <person name="Gilroy R."/>
        </authorList>
    </citation>
    <scope>NUCLEOTIDE SEQUENCE</scope>
    <source>
        <strain evidence="2">10532</strain>
    </source>
</reference>
<evidence type="ECO:0000313" key="2">
    <source>
        <dbReference type="EMBL" id="MBO8457624.1"/>
    </source>
</evidence>
<dbReference type="Gene3D" id="3.90.950.20">
    <property type="entry name" value="CinA-like"/>
    <property type="match status" value="1"/>
</dbReference>
<protein>
    <submittedName>
        <fullName evidence="2">Nicotinamide-nucleotide amidohydrolase family protein</fullName>
    </submittedName>
</protein>
<name>A0A9D9N270_9SPIR</name>
<proteinExistence type="predicted"/>
<comment type="caution">
    <text evidence="2">The sequence shown here is derived from an EMBL/GenBank/DDBJ whole genome shotgun (WGS) entry which is preliminary data.</text>
</comment>